<reference evidence="1 2" key="1">
    <citation type="submission" date="2016-10" db="EMBL/GenBank/DDBJ databases">
        <authorList>
            <person name="de Groot N.N."/>
        </authorList>
    </citation>
    <scope>NUCLEOTIDE SEQUENCE [LARGE SCALE GENOMIC DNA]</scope>
    <source>
        <strain evidence="1 2">DSM 11443</strain>
    </source>
</reference>
<dbReference type="RefSeq" id="WP_093925359.1">
    <property type="nucleotide sequence ID" value="NZ_FOMW01000021.1"/>
</dbReference>
<accession>A0A1I2GAV4</accession>
<proteinExistence type="predicted"/>
<dbReference type="Pfam" id="PF13730">
    <property type="entry name" value="HTH_36"/>
    <property type="match status" value="1"/>
</dbReference>
<evidence type="ECO:0000313" key="2">
    <source>
        <dbReference type="Proteomes" id="UP000198977"/>
    </source>
</evidence>
<evidence type="ECO:0000313" key="1">
    <source>
        <dbReference type="EMBL" id="SFF14642.1"/>
    </source>
</evidence>
<dbReference type="EMBL" id="FOMW01000021">
    <property type="protein sequence ID" value="SFF14642.1"/>
    <property type="molecule type" value="Genomic_DNA"/>
</dbReference>
<dbReference type="OrthoDB" id="7860714at2"/>
<gene>
    <name evidence="1" type="ORF">SAMN04488523_12118</name>
</gene>
<organism evidence="1 2">
    <name type="scientific">Sulfitobacter brevis</name>
    <dbReference type="NCBI Taxonomy" id="74348"/>
    <lineage>
        <taxon>Bacteria</taxon>
        <taxon>Pseudomonadati</taxon>
        <taxon>Pseudomonadota</taxon>
        <taxon>Alphaproteobacteria</taxon>
        <taxon>Rhodobacterales</taxon>
        <taxon>Roseobacteraceae</taxon>
        <taxon>Sulfitobacter</taxon>
    </lineage>
</organism>
<protein>
    <submittedName>
        <fullName evidence="1">Helix-turn-helix domain-containing protein</fullName>
    </submittedName>
</protein>
<sequence>MSAALNLDTNKGFLALPPALLELEMTPGAFRVLSYLCNLADKKGWSWPTLKQIGAKMKRGNAAISGYIEELRDLGLITTETQTMASGYNYRLKYFVTFWSAWITTLKERSTKGKSSAKAPTLVRQTERSVCSSERLTSYKHKIHETHTSVPDTSDRSSKPGPVTAAADVVVEKIYLEWLECTRGAPFGQFSKPVSEDLVMRTEAILQSHAIVRDEQVPRAVMSETLSATWQGLGVECPAETLNAQVQCLSTRNFSQLGLDTLTANIRDIWKHFWKYPPAPRQFEELVSAASGTIPQQSRLRVIKSNLKSWRSKKQLLVSSPACCILA</sequence>
<name>A0A1I2GAV4_9RHOB</name>
<dbReference type="STRING" id="74348.SAMN04488523_12118"/>
<dbReference type="Proteomes" id="UP000198977">
    <property type="component" value="Unassembled WGS sequence"/>
</dbReference>
<dbReference type="Gene3D" id="1.10.10.10">
    <property type="entry name" value="Winged helix-like DNA-binding domain superfamily/Winged helix DNA-binding domain"/>
    <property type="match status" value="1"/>
</dbReference>
<dbReference type="AlphaFoldDB" id="A0A1I2GAV4"/>
<keyword evidence="2" id="KW-1185">Reference proteome</keyword>
<dbReference type="InterPro" id="IPR036388">
    <property type="entry name" value="WH-like_DNA-bd_sf"/>
</dbReference>